<sequence>MSHIRDHELSGVGVCTPVKGGWDPGRFVGFHTPLLAVAGHSALQKLSPHILKVHPGLTPPGGLISCPVTSLPWAPKPNEDFFFFQPFKFLPLSGISSALSLEIVGQSEI</sequence>
<name>Q9JJ90_MOUSE</name>
<reference evidence="1" key="1">
    <citation type="submission" date="2000-04" db="EMBL/GenBank/DDBJ databases">
        <title>isolation of full-length cDNA clones from mouse brain cDNA library made by oligo-capping method.</title>
        <authorList>
            <person name="Osada N."/>
            <person name="Kusuda J."/>
            <person name="Tanuma R."/>
            <person name="Ito A."/>
            <person name="Hirata M."/>
            <person name="Sugano S."/>
            <person name="Hashimoto K."/>
        </authorList>
    </citation>
    <scope>NUCLEOTIDE SEQUENCE</scope>
    <source>
        <strain evidence="1">C57BL</strain>
    </source>
</reference>
<dbReference type="AlphaFoldDB" id="Q9JJ90"/>
<evidence type="ECO:0000313" key="2">
    <source>
        <dbReference type="MGI" id="MGI:1919282"/>
    </source>
</evidence>
<dbReference type="AGR" id="MGI:1919282"/>
<dbReference type="MGI" id="MGI:1919282">
    <property type="gene designation" value="Pdxp"/>
</dbReference>
<evidence type="ECO:0000313" key="1">
    <source>
        <dbReference type="EMBL" id="BAA95107.1"/>
    </source>
</evidence>
<accession>Q9JJ90</accession>
<protein>
    <submittedName>
        <fullName evidence="1">Brain cDNA, clone MNCb-4193</fullName>
    </submittedName>
</protein>
<dbReference type="EMBL" id="AB041662">
    <property type="protein sequence ID" value="BAA95107.1"/>
    <property type="molecule type" value="mRNA"/>
</dbReference>
<gene>
    <name evidence="2" type="primary">Pdxp</name>
</gene>
<organism evidence="1">
    <name type="scientific">Mus musculus</name>
    <name type="common">Mouse</name>
    <dbReference type="NCBI Taxonomy" id="10090"/>
    <lineage>
        <taxon>Eukaryota</taxon>
        <taxon>Metazoa</taxon>
        <taxon>Chordata</taxon>
        <taxon>Craniata</taxon>
        <taxon>Vertebrata</taxon>
        <taxon>Euteleostomi</taxon>
        <taxon>Mammalia</taxon>
        <taxon>Eutheria</taxon>
        <taxon>Euarchontoglires</taxon>
        <taxon>Glires</taxon>
        <taxon>Rodentia</taxon>
        <taxon>Myomorpha</taxon>
        <taxon>Muroidea</taxon>
        <taxon>Muridae</taxon>
        <taxon>Murinae</taxon>
        <taxon>Mus</taxon>
        <taxon>Mus</taxon>
    </lineage>
</organism>
<proteinExistence type="evidence at transcript level"/>